<keyword evidence="4" id="KW-0648">Protein biosynthesis</keyword>
<protein>
    <submittedName>
        <fullName evidence="8">Protein containing Aminoacyl-tRNA synthetase, class Ia domain protein</fullName>
        <ecNumber evidence="8">6.1.1.-</ecNumber>
    </submittedName>
</protein>
<evidence type="ECO:0000256" key="5">
    <source>
        <dbReference type="ARBA" id="ARBA00023146"/>
    </source>
</evidence>
<dbReference type="GO" id="GO:0006428">
    <property type="term" value="P:isoleucyl-tRNA aminoacylation"/>
    <property type="evidence" value="ECO:0007669"/>
    <property type="project" value="InterPro"/>
</dbReference>
<comment type="caution">
    <text evidence="8">The sequence shown here is derived from an EMBL/GenBank/DDBJ whole genome shotgun (WGS) entry which is preliminary data.</text>
</comment>
<organism evidence="8">
    <name type="scientific">human gut metagenome</name>
    <dbReference type="NCBI Taxonomy" id="408170"/>
    <lineage>
        <taxon>unclassified sequences</taxon>
        <taxon>metagenomes</taxon>
        <taxon>organismal metagenomes</taxon>
    </lineage>
</organism>
<evidence type="ECO:0000259" key="7">
    <source>
        <dbReference type="Pfam" id="PF00133"/>
    </source>
</evidence>
<dbReference type="PRINTS" id="PR00984">
    <property type="entry name" value="TRNASYNTHILE"/>
</dbReference>
<evidence type="ECO:0000256" key="3">
    <source>
        <dbReference type="ARBA" id="ARBA00022840"/>
    </source>
</evidence>
<sequence length="174" mass="20143">MSRNRYWGTPLNIWECECGHRHAIGSIEELKSMSDNCPDEIELHRPFIDAVTIKCPECGKEMHRVPEVIDCWFDSGAMPFAQWHYPFENKDIFEENFPADFISEAVDQTRGWFYSLLAESTLLFNKAPYKNVIVLGHVQDENGQKMSKSKGNAVDPFDALEKHGADAIRWYFYS</sequence>
<dbReference type="PANTHER" id="PTHR42780">
    <property type="entry name" value="SOLEUCYL-TRNA SYNTHETASE"/>
    <property type="match status" value="1"/>
</dbReference>
<reference evidence="8" key="1">
    <citation type="journal article" date="2013" name="Environ. Microbiol.">
        <title>Microbiota from the distal guts of lean and obese adolescents exhibit partial functional redundancy besides clear differences in community structure.</title>
        <authorList>
            <person name="Ferrer M."/>
            <person name="Ruiz A."/>
            <person name="Lanza F."/>
            <person name="Haange S.B."/>
            <person name="Oberbach A."/>
            <person name="Till H."/>
            <person name="Bargiela R."/>
            <person name="Campoy C."/>
            <person name="Segura M.T."/>
            <person name="Richter M."/>
            <person name="von Bergen M."/>
            <person name="Seifert J."/>
            <person name="Suarez A."/>
        </authorList>
    </citation>
    <scope>NUCLEOTIDE SEQUENCE</scope>
</reference>
<evidence type="ECO:0000256" key="6">
    <source>
        <dbReference type="ARBA" id="ARBA00048359"/>
    </source>
</evidence>
<dbReference type="AlphaFoldDB" id="K1TS16"/>
<dbReference type="SUPFAM" id="SSF52374">
    <property type="entry name" value="Nucleotidylyl transferase"/>
    <property type="match status" value="1"/>
</dbReference>
<name>K1TS16_9ZZZZ</name>
<keyword evidence="5 8" id="KW-0030">Aminoacyl-tRNA synthetase</keyword>
<dbReference type="Pfam" id="PF00133">
    <property type="entry name" value="tRNA-synt_1"/>
    <property type="match status" value="1"/>
</dbReference>
<dbReference type="PANTHER" id="PTHR42780:SF1">
    <property type="entry name" value="ISOLEUCINE--TRNA LIGASE, CYTOPLASMIC"/>
    <property type="match status" value="1"/>
</dbReference>
<gene>
    <name evidence="8" type="ORF">OBE_08116</name>
</gene>
<evidence type="ECO:0000256" key="2">
    <source>
        <dbReference type="ARBA" id="ARBA00022741"/>
    </source>
</evidence>
<dbReference type="EC" id="6.1.1.-" evidence="8"/>
<dbReference type="GO" id="GO:0004822">
    <property type="term" value="F:isoleucine-tRNA ligase activity"/>
    <property type="evidence" value="ECO:0007669"/>
    <property type="project" value="UniProtKB-EC"/>
</dbReference>
<dbReference type="EMBL" id="AJWZ01005593">
    <property type="protein sequence ID" value="EKC62151.1"/>
    <property type="molecule type" value="Genomic_DNA"/>
</dbReference>
<keyword evidence="3" id="KW-0067">ATP-binding</keyword>
<dbReference type="InterPro" id="IPR002301">
    <property type="entry name" value="Ile-tRNA-ligase"/>
</dbReference>
<feature type="domain" description="Aminoacyl-tRNA synthetase class Ia" evidence="7">
    <location>
        <begin position="1"/>
        <end position="172"/>
    </location>
</feature>
<dbReference type="GO" id="GO:0005524">
    <property type="term" value="F:ATP binding"/>
    <property type="evidence" value="ECO:0007669"/>
    <property type="project" value="UniProtKB-KW"/>
</dbReference>
<dbReference type="Gene3D" id="3.40.50.620">
    <property type="entry name" value="HUPs"/>
    <property type="match status" value="1"/>
</dbReference>
<feature type="non-terminal residue" evidence="8">
    <location>
        <position position="174"/>
    </location>
</feature>
<accession>K1TS16</accession>
<comment type="catalytic activity">
    <reaction evidence="6">
        <text>tRNA(Ile) + L-isoleucine + ATP = L-isoleucyl-tRNA(Ile) + AMP + diphosphate</text>
        <dbReference type="Rhea" id="RHEA:11060"/>
        <dbReference type="Rhea" id="RHEA-COMP:9666"/>
        <dbReference type="Rhea" id="RHEA-COMP:9695"/>
        <dbReference type="ChEBI" id="CHEBI:30616"/>
        <dbReference type="ChEBI" id="CHEBI:33019"/>
        <dbReference type="ChEBI" id="CHEBI:58045"/>
        <dbReference type="ChEBI" id="CHEBI:78442"/>
        <dbReference type="ChEBI" id="CHEBI:78528"/>
        <dbReference type="ChEBI" id="CHEBI:456215"/>
        <dbReference type="EC" id="6.1.1.5"/>
    </reaction>
</comment>
<dbReference type="InterPro" id="IPR002300">
    <property type="entry name" value="aa-tRNA-synth_Ia"/>
</dbReference>
<evidence type="ECO:0000313" key="8">
    <source>
        <dbReference type="EMBL" id="EKC62151.1"/>
    </source>
</evidence>
<proteinExistence type="predicted"/>
<keyword evidence="2" id="KW-0547">Nucleotide-binding</keyword>
<evidence type="ECO:0000256" key="4">
    <source>
        <dbReference type="ARBA" id="ARBA00022917"/>
    </source>
</evidence>
<keyword evidence="1 8" id="KW-0436">Ligase</keyword>
<dbReference type="InterPro" id="IPR014729">
    <property type="entry name" value="Rossmann-like_a/b/a_fold"/>
</dbReference>
<dbReference type="InterPro" id="IPR023586">
    <property type="entry name" value="Ile-tRNA-ligase_type2"/>
</dbReference>
<evidence type="ECO:0000256" key="1">
    <source>
        <dbReference type="ARBA" id="ARBA00022598"/>
    </source>
</evidence>